<evidence type="ECO:0000313" key="5">
    <source>
        <dbReference type="EMBL" id="QPS02234.1"/>
    </source>
</evidence>
<dbReference type="Pfam" id="PF00188">
    <property type="entry name" value="CAP"/>
    <property type="match status" value="1"/>
</dbReference>
<dbReference type="SUPFAM" id="SSF55797">
    <property type="entry name" value="PR-1-like"/>
    <property type="match status" value="1"/>
</dbReference>
<dbReference type="EMBL" id="JAOTML010000011">
    <property type="protein sequence ID" value="MCY3054008.1"/>
    <property type="molecule type" value="Genomic_DNA"/>
</dbReference>
<name>A0A0X8FEZ3_9LACT</name>
<dbReference type="KEGG" id="aun:AWM73_06020"/>
<reference evidence="4" key="2">
    <citation type="submission" date="2022-09" db="EMBL/GenBank/DDBJ databases">
        <title>Aerococcus urinae taxonomy study.</title>
        <authorList>
            <person name="Christensen J."/>
            <person name="Senneby E."/>
        </authorList>
    </citation>
    <scope>NUCLEOTIDE SEQUENCE</scope>
    <source>
        <strain evidence="4">NLD-066-U95</strain>
    </source>
</reference>
<keyword evidence="7" id="KW-1185">Reference proteome</keyword>
<evidence type="ECO:0000313" key="7">
    <source>
        <dbReference type="Proteomes" id="UP001069145"/>
    </source>
</evidence>
<dbReference type="Proteomes" id="UP001069145">
    <property type="component" value="Unassembled WGS sequence"/>
</dbReference>
<evidence type="ECO:0000313" key="4">
    <source>
        <dbReference type="EMBL" id="MCY3054008.1"/>
    </source>
</evidence>
<feature type="domain" description="PepSY" evidence="3">
    <location>
        <begin position="143"/>
        <end position="183"/>
    </location>
</feature>
<accession>A0A0X8FEZ3</accession>
<dbReference type="RefSeq" id="WP_060778529.1">
    <property type="nucleotide sequence ID" value="NZ_CAJHLF010000005.1"/>
</dbReference>
<organism evidence="5 6">
    <name type="scientific">Aerococcus urinae</name>
    <dbReference type="NCBI Taxonomy" id="1376"/>
    <lineage>
        <taxon>Bacteria</taxon>
        <taxon>Bacillati</taxon>
        <taxon>Bacillota</taxon>
        <taxon>Bacilli</taxon>
        <taxon>Lactobacillales</taxon>
        <taxon>Aerococcaceae</taxon>
        <taxon>Aerococcus</taxon>
    </lineage>
</organism>
<dbReference type="Gene3D" id="3.10.450.40">
    <property type="match status" value="1"/>
</dbReference>
<feature type="region of interest" description="Disordered" evidence="1">
    <location>
        <begin position="36"/>
        <end position="69"/>
    </location>
</feature>
<dbReference type="InterPro" id="IPR025711">
    <property type="entry name" value="PepSY"/>
</dbReference>
<dbReference type="CDD" id="cd05379">
    <property type="entry name" value="CAP_bacterial"/>
    <property type="match status" value="1"/>
</dbReference>
<feature type="region of interest" description="Disordered" evidence="1">
    <location>
        <begin position="187"/>
        <end position="281"/>
    </location>
</feature>
<dbReference type="InterPro" id="IPR035940">
    <property type="entry name" value="CAP_sf"/>
</dbReference>
<feature type="compositionally biased region" description="Polar residues" evidence="1">
    <location>
        <begin position="250"/>
        <end position="263"/>
    </location>
</feature>
<protein>
    <submittedName>
        <fullName evidence="4">CAP domain-containing protein</fullName>
    </submittedName>
</protein>
<dbReference type="EMBL" id="CP065662">
    <property type="protein sequence ID" value="QPS02234.1"/>
    <property type="molecule type" value="Genomic_DNA"/>
</dbReference>
<feature type="compositionally biased region" description="Polar residues" evidence="1">
    <location>
        <begin position="271"/>
        <end position="280"/>
    </location>
</feature>
<dbReference type="Pfam" id="PF03413">
    <property type="entry name" value="PepSY"/>
    <property type="match status" value="1"/>
</dbReference>
<feature type="compositionally biased region" description="Low complexity" evidence="1">
    <location>
        <begin position="221"/>
        <end position="230"/>
    </location>
</feature>
<proteinExistence type="predicted"/>
<dbReference type="InterPro" id="IPR014044">
    <property type="entry name" value="CAP_dom"/>
</dbReference>
<reference evidence="5 6" key="1">
    <citation type="submission" date="2020-12" db="EMBL/GenBank/DDBJ databases">
        <title>FDA dAtabase for Regulatory Grade micrObial Sequences (FDA-ARGOS): Supporting development and validation of Infectious Disease Dx tests.</title>
        <authorList>
            <person name="Sproer C."/>
            <person name="Gronow S."/>
            <person name="Severitt S."/>
            <person name="Schroder I."/>
            <person name="Tallon L."/>
            <person name="Sadzewicz L."/>
            <person name="Zhao X."/>
            <person name="Boylan J."/>
            <person name="Ott S."/>
            <person name="Bowen H."/>
            <person name="Vavikolanu K."/>
            <person name="Mehta A."/>
            <person name="Aluvathingal J."/>
            <person name="Nadendla S."/>
            <person name="Lowell S."/>
            <person name="Myers T."/>
            <person name="Yan Y."/>
            <person name="Sichtig H."/>
        </authorList>
    </citation>
    <scope>NUCLEOTIDE SEQUENCE [LARGE SCALE GENOMIC DNA]</scope>
    <source>
        <strain evidence="5 6">FDAARGOS_911</strain>
    </source>
</reference>
<evidence type="ECO:0000259" key="2">
    <source>
        <dbReference type="Pfam" id="PF00188"/>
    </source>
</evidence>
<dbReference type="OrthoDB" id="9783944at2"/>
<dbReference type="Gene3D" id="3.40.33.10">
    <property type="entry name" value="CAP"/>
    <property type="match status" value="1"/>
</dbReference>
<sequence>MELNKKLLLGLSAVGLGVFGLSDQVKADEYDDFDDYDDIYEGYDYDDYDDYDNDDFDYDDYDDDDDWDDDDEVYYTLPAQHSSPIPTPAPAAYSHYQGEVDDDHADDYNEVNQQNPQVQAINGTTALEASLVHSGVAEAEIRDLEIEVDEEDGRLVYEVEFEHGANEYEYLIDGLNAAVLDYEYDYDDDLDDYDDDQDDDNDGLDDDQDDDINEGHDKKPQGQGQPSQPKENQRLENPQGDSKADHDQEPSNQSQTDQPSAENTGEKQPIADQTSTSQPVLDQGVSMEEAVVAHFHDLVNAERQSLGLSSLSYGNAYQAASDIRTKEIIDVFSHTRPNGQAFNTASGFEGAGNYVGENIQQSYTQAGTSPQAIAQDLFDNWKASPGHYENMIDPGFNSQAVGLEFVQDGDYILVYSAQILGQ</sequence>
<evidence type="ECO:0000256" key="1">
    <source>
        <dbReference type="SAM" id="MobiDB-lite"/>
    </source>
</evidence>
<dbReference type="AlphaFoldDB" id="A0A0X8FEZ3"/>
<gene>
    <name evidence="5" type="ORF">I6G68_04020</name>
    <name evidence="4" type="ORF">ODY43_08455</name>
</gene>
<feature type="domain" description="SCP" evidence="2">
    <location>
        <begin position="297"/>
        <end position="413"/>
    </location>
</feature>
<evidence type="ECO:0000259" key="3">
    <source>
        <dbReference type="Pfam" id="PF03413"/>
    </source>
</evidence>
<evidence type="ECO:0000313" key="6">
    <source>
        <dbReference type="Proteomes" id="UP000594771"/>
    </source>
</evidence>
<dbReference type="Proteomes" id="UP000594771">
    <property type="component" value="Chromosome"/>
</dbReference>
<feature type="compositionally biased region" description="Acidic residues" evidence="1">
    <location>
        <begin position="187"/>
        <end position="212"/>
    </location>
</feature>
<dbReference type="GeneID" id="35767729"/>